<dbReference type="PROSITE" id="PS51257">
    <property type="entry name" value="PROKAR_LIPOPROTEIN"/>
    <property type="match status" value="1"/>
</dbReference>
<keyword evidence="1" id="KW-0812">Transmembrane</keyword>
<evidence type="ECO:0000256" key="1">
    <source>
        <dbReference type="SAM" id="Phobius"/>
    </source>
</evidence>
<accession>A0A7D7S5Z1</accession>
<reference evidence="2 3" key="1">
    <citation type="submission" date="2020-07" db="EMBL/GenBank/DDBJ databases">
        <title>Genomic diversity of species in the Neisseriaceae family.</title>
        <authorList>
            <person name="Vincent A.T."/>
            <person name="Bernet E."/>
            <person name="Veyrier F.J."/>
        </authorList>
    </citation>
    <scope>NUCLEOTIDE SEQUENCE [LARGE SCALE GENOMIC DNA]</scope>
    <source>
        <strain evidence="2 3">DSM 22244</strain>
    </source>
</reference>
<protein>
    <submittedName>
        <fullName evidence="2">Uncharacterized protein</fullName>
    </submittedName>
</protein>
<keyword evidence="1" id="KW-1133">Transmembrane helix</keyword>
<dbReference type="AlphaFoldDB" id="A0A7D7S5Z1"/>
<feature type="transmembrane region" description="Helical" evidence="1">
    <location>
        <begin position="6"/>
        <end position="25"/>
    </location>
</feature>
<name>A0A7D7S5Z1_9NEIS</name>
<sequence length="116" mass="12573">MIFPKWFWPAVGAVLACAVMAAALIHGQRQYRSGYLKAKQEMAVAAAEQAQKQIEAAMSASRSYQAARAAAEQKEKVRYVEVQKIVERPVYIGDCLDDDGLSVINAAVTDGNAAAR</sequence>
<keyword evidence="1" id="KW-0472">Membrane</keyword>
<evidence type="ECO:0000313" key="2">
    <source>
        <dbReference type="EMBL" id="QMT41226.1"/>
    </source>
</evidence>
<dbReference type="KEGG" id="nsg:H3L94_04150"/>
<organism evidence="2 3">
    <name type="scientific">Neisseria shayeganii</name>
    <dbReference type="NCBI Taxonomy" id="607712"/>
    <lineage>
        <taxon>Bacteria</taxon>
        <taxon>Pseudomonadati</taxon>
        <taxon>Pseudomonadota</taxon>
        <taxon>Betaproteobacteria</taxon>
        <taxon>Neisseriales</taxon>
        <taxon>Neisseriaceae</taxon>
        <taxon>Neisseria</taxon>
    </lineage>
</organism>
<dbReference type="RefSeq" id="WP_182122772.1">
    <property type="nucleotide sequence ID" value="NZ_CP059567.1"/>
</dbReference>
<gene>
    <name evidence="2" type="ORF">H3L94_04150</name>
</gene>
<evidence type="ECO:0000313" key="3">
    <source>
        <dbReference type="Proteomes" id="UP000514752"/>
    </source>
</evidence>
<dbReference type="Proteomes" id="UP000514752">
    <property type="component" value="Chromosome"/>
</dbReference>
<proteinExistence type="predicted"/>
<dbReference type="EMBL" id="CP059567">
    <property type="protein sequence ID" value="QMT41226.1"/>
    <property type="molecule type" value="Genomic_DNA"/>
</dbReference>